<evidence type="ECO:0000256" key="2">
    <source>
        <dbReference type="SAM" id="Phobius"/>
    </source>
</evidence>
<feature type="compositionally biased region" description="Polar residues" evidence="1">
    <location>
        <begin position="130"/>
        <end position="145"/>
    </location>
</feature>
<proteinExistence type="predicted"/>
<accession>A0A1J4V754</accession>
<keyword evidence="2" id="KW-0812">Transmembrane</keyword>
<sequence>MSQEQTKKYILNIVTGVMVFGVVVSGYFVFRGKQAVTPSVGTTPTNEASLAGSAAETITIGADMEHTVNDIQELKNSIESSVTVFNLPAFKNLRDFSTTIPSEPVGRKNPFLPTDWSLKIKAVQDASRKQGGSTQSYSAGSLFSK</sequence>
<dbReference type="Proteomes" id="UP000181992">
    <property type="component" value="Unassembled WGS sequence"/>
</dbReference>
<dbReference type="STRING" id="1805281.AUJ77_00635"/>
<organism evidence="3 4">
    <name type="scientific">Candidatus Nomurabacteria bacterium CG1_02_43_90</name>
    <dbReference type="NCBI Taxonomy" id="1805281"/>
    <lineage>
        <taxon>Bacteria</taxon>
        <taxon>Candidatus Nomuraibacteriota</taxon>
    </lineage>
</organism>
<dbReference type="EMBL" id="MNVN01000007">
    <property type="protein sequence ID" value="OIO31121.1"/>
    <property type="molecule type" value="Genomic_DNA"/>
</dbReference>
<keyword evidence="2" id="KW-1133">Transmembrane helix</keyword>
<reference evidence="3 4" key="1">
    <citation type="journal article" date="2016" name="Environ. Microbiol.">
        <title>Genomic resolution of a cold subsurface aquifer community provides metabolic insights for novel microbes adapted to high CO concentrations.</title>
        <authorList>
            <person name="Probst A.J."/>
            <person name="Castelle C.J."/>
            <person name="Singh A."/>
            <person name="Brown C.T."/>
            <person name="Anantharaman K."/>
            <person name="Sharon I."/>
            <person name="Hug L.A."/>
            <person name="Burstein D."/>
            <person name="Emerson J.B."/>
            <person name="Thomas B.C."/>
            <person name="Banfield J.F."/>
        </authorList>
    </citation>
    <scope>NUCLEOTIDE SEQUENCE [LARGE SCALE GENOMIC DNA]</scope>
    <source>
        <strain evidence="3">CG1_02_43_90</strain>
    </source>
</reference>
<dbReference type="AlphaFoldDB" id="A0A1J4V754"/>
<evidence type="ECO:0000313" key="4">
    <source>
        <dbReference type="Proteomes" id="UP000181992"/>
    </source>
</evidence>
<keyword evidence="2" id="KW-0472">Membrane</keyword>
<feature type="transmembrane region" description="Helical" evidence="2">
    <location>
        <begin position="9"/>
        <end position="30"/>
    </location>
</feature>
<gene>
    <name evidence="3" type="ORF">AUJ77_00635</name>
</gene>
<protein>
    <submittedName>
        <fullName evidence="3">Uncharacterized protein</fullName>
    </submittedName>
</protein>
<evidence type="ECO:0000313" key="3">
    <source>
        <dbReference type="EMBL" id="OIO31121.1"/>
    </source>
</evidence>
<name>A0A1J4V754_9BACT</name>
<feature type="region of interest" description="Disordered" evidence="1">
    <location>
        <begin position="125"/>
        <end position="145"/>
    </location>
</feature>
<evidence type="ECO:0000256" key="1">
    <source>
        <dbReference type="SAM" id="MobiDB-lite"/>
    </source>
</evidence>
<comment type="caution">
    <text evidence="3">The sequence shown here is derived from an EMBL/GenBank/DDBJ whole genome shotgun (WGS) entry which is preliminary data.</text>
</comment>